<dbReference type="AlphaFoldDB" id="K0TE17"/>
<dbReference type="Gene3D" id="2.170.270.10">
    <property type="entry name" value="SET domain"/>
    <property type="match status" value="1"/>
</dbReference>
<dbReference type="EMBL" id="AGNL01010833">
    <property type="protein sequence ID" value="EJK68792.1"/>
    <property type="molecule type" value="Genomic_DNA"/>
</dbReference>
<dbReference type="Proteomes" id="UP000266841">
    <property type="component" value="Unassembled WGS sequence"/>
</dbReference>
<dbReference type="OrthoDB" id="46969at2759"/>
<feature type="region of interest" description="Disordered" evidence="1">
    <location>
        <begin position="44"/>
        <end position="92"/>
    </location>
</feature>
<name>K0TE17_THAOC</name>
<keyword evidence="2" id="KW-0732">Signal</keyword>
<feature type="compositionally biased region" description="Basic and acidic residues" evidence="1">
    <location>
        <begin position="79"/>
        <end position="92"/>
    </location>
</feature>
<keyword evidence="4" id="KW-1185">Reference proteome</keyword>
<accession>K0TE17</accession>
<evidence type="ECO:0000256" key="2">
    <source>
        <dbReference type="SAM" id="SignalP"/>
    </source>
</evidence>
<proteinExistence type="predicted"/>
<evidence type="ECO:0000313" key="4">
    <source>
        <dbReference type="Proteomes" id="UP000266841"/>
    </source>
</evidence>
<gene>
    <name evidence="3" type="ORF">THAOC_09999</name>
</gene>
<sequence length="283" mass="31130">MGHSVVTAGGGTVFMSATMSRRTAVLSWLLLVLLSSPHFAVAENGGSSSCSSSASDQECSRESDAIGESSRSRGPTLRQLERQRRCDAQEDEERHIYTQEDWERLRRLYRDQGGTTVEYPEGEVMSVAPPGFVPPMVARQTADGKGRGIFATRNITKGSMTYGGKDNYAFFSTGEAFRRFVGALSDSEACDVMMWAWPQVNMGRDFETLIVVLLDSNSLQNHASKNGGHGGLKGGQVANTGCPRGMECGMFDEYALIDIREGDEFLCDYDDFFDADLWEEFGL</sequence>
<feature type="signal peptide" evidence="2">
    <location>
        <begin position="1"/>
        <end position="42"/>
    </location>
</feature>
<feature type="chain" id="PRO_5003837916" description="SET domain-containing protein" evidence="2">
    <location>
        <begin position="43"/>
        <end position="283"/>
    </location>
</feature>
<feature type="compositionally biased region" description="Low complexity" evidence="1">
    <location>
        <begin position="47"/>
        <end position="57"/>
    </location>
</feature>
<evidence type="ECO:0008006" key="5">
    <source>
        <dbReference type="Google" id="ProtNLM"/>
    </source>
</evidence>
<comment type="caution">
    <text evidence="3">The sequence shown here is derived from an EMBL/GenBank/DDBJ whole genome shotgun (WGS) entry which is preliminary data.</text>
</comment>
<protein>
    <recommendedName>
        <fullName evidence="5">SET domain-containing protein</fullName>
    </recommendedName>
</protein>
<dbReference type="InterPro" id="IPR046341">
    <property type="entry name" value="SET_dom_sf"/>
</dbReference>
<reference evidence="3 4" key="1">
    <citation type="journal article" date="2012" name="Genome Biol.">
        <title>Genome and low-iron response of an oceanic diatom adapted to chronic iron limitation.</title>
        <authorList>
            <person name="Lommer M."/>
            <person name="Specht M."/>
            <person name="Roy A.S."/>
            <person name="Kraemer L."/>
            <person name="Andreson R."/>
            <person name="Gutowska M.A."/>
            <person name="Wolf J."/>
            <person name="Bergner S.V."/>
            <person name="Schilhabel M.B."/>
            <person name="Klostermeier U.C."/>
            <person name="Beiko R.G."/>
            <person name="Rosenstiel P."/>
            <person name="Hippler M."/>
            <person name="Laroche J."/>
        </authorList>
    </citation>
    <scope>NUCLEOTIDE SEQUENCE [LARGE SCALE GENOMIC DNA]</scope>
    <source>
        <strain evidence="3 4">CCMP1005</strain>
    </source>
</reference>
<evidence type="ECO:0000313" key="3">
    <source>
        <dbReference type="EMBL" id="EJK68792.1"/>
    </source>
</evidence>
<evidence type="ECO:0000256" key="1">
    <source>
        <dbReference type="SAM" id="MobiDB-lite"/>
    </source>
</evidence>
<organism evidence="3 4">
    <name type="scientific">Thalassiosira oceanica</name>
    <name type="common">Marine diatom</name>
    <dbReference type="NCBI Taxonomy" id="159749"/>
    <lineage>
        <taxon>Eukaryota</taxon>
        <taxon>Sar</taxon>
        <taxon>Stramenopiles</taxon>
        <taxon>Ochrophyta</taxon>
        <taxon>Bacillariophyta</taxon>
        <taxon>Coscinodiscophyceae</taxon>
        <taxon>Thalassiosirophycidae</taxon>
        <taxon>Thalassiosirales</taxon>
        <taxon>Thalassiosiraceae</taxon>
        <taxon>Thalassiosira</taxon>
    </lineage>
</organism>